<keyword evidence="1" id="KW-1133">Transmembrane helix</keyword>
<sequence length="59" mass="6626">MCFTEAKAKLPQINAFYYSHVLFFVIPACAGIHIISWNTWIPACAGMTEKGSSQQQPYD</sequence>
<comment type="caution">
    <text evidence="2">The sequence shown here is derived from an EMBL/GenBank/DDBJ whole genome shotgun (WGS) entry which is preliminary data.</text>
</comment>
<feature type="transmembrane region" description="Helical" evidence="1">
    <location>
        <begin position="15"/>
        <end position="37"/>
    </location>
</feature>
<keyword evidence="1" id="KW-0472">Membrane</keyword>
<evidence type="ECO:0000313" key="2">
    <source>
        <dbReference type="EMBL" id="PIR87368.1"/>
    </source>
</evidence>
<dbReference type="Proteomes" id="UP000229526">
    <property type="component" value="Unassembled WGS sequence"/>
</dbReference>
<evidence type="ECO:0000256" key="1">
    <source>
        <dbReference type="SAM" id="Phobius"/>
    </source>
</evidence>
<proteinExistence type="predicted"/>
<organism evidence="2 3">
    <name type="scientific">Candidatus Harrisonbacteria bacterium CG10_big_fil_rev_8_21_14_0_10_49_15</name>
    <dbReference type="NCBI Taxonomy" id="1974587"/>
    <lineage>
        <taxon>Bacteria</taxon>
        <taxon>Candidatus Harrisoniibacteriota</taxon>
    </lineage>
</organism>
<accession>A0A2H0ULV4</accession>
<keyword evidence="1" id="KW-0812">Transmembrane</keyword>
<dbReference type="EMBL" id="PFBD01000007">
    <property type="protein sequence ID" value="PIR87368.1"/>
    <property type="molecule type" value="Genomic_DNA"/>
</dbReference>
<evidence type="ECO:0000313" key="3">
    <source>
        <dbReference type="Proteomes" id="UP000229526"/>
    </source>
</evidence>
<dbReference type="AlphaFoldDB" id="A0A2H0ULV4"/>
<protein>
    <submittedName>
        <fullName evidence="2">Uncharacterized protein</fullName>
    </submittedName>
</protein>
<gene>
    <name evidence="2" type="ORF">COU11_00885</name>
</gene>
<name>A0A2H0ULV4_9BACT</name>
<reference evidence="3" key="1">
    <citation type="submission" date="2017-09" db="EMBL/GenBank/DDBJ databases">
        <title>Depth-based differentiation of microbial function through sediment-hosted aquifers and enrichment of novel symbionts in the deep terrestrial subsurface.</title>
        <authorList>
            <person name="Probst A.J."/>
            <person name="Ladd B."/>
            <person name="Jarett J.K."/>
            <person name="Geller-Mcgrath D.E."/>
            <person name="Sieber C.M.K."/>
            <person name="Emerson J.B."/>
            <person name="Anantharaman K."/>
            <person name="Thomas B.C."/>
            <person name="Malmstrom R."/>
            <person name="Stieglmeier M."/>
            <person name="Klingl A."/>
            <person name="Woyke T."/>
            <person name="Ryan C.M."/>
            <person name="Banfield J.F."/>
        </authorList>
    </citation>
    <scope>NUCLEOTIDE SEQUENCE [LARGE SCALE GENOMIC DNA]</scope>
</reference>